<proteinExistence type="predicted"/>
<dbReference type="Proteomes" id="UP000642488">
    <property type="component" value="Unassembled WGS sequence"/>
</dbReference>
<reference evidence="1" key="1">
    <citation type="submission" date="2020-12" db="EMBL/GenBank/DDBJ databases">
        <title>Bacterial taxonomy.</title>
        <authorList>
            <person name="Pan X."/>
        </authorList>
    </citation>
    <scope>NUCLEOTIDE SEQUENCE</scope>
    <source>
        <strain evidence="1">KCTC 52957</strain>
    </source>
</reference>
<dbReference type="EMBL" id="JAEKPD010000004">
    <property type="protein sequence ID" value="MBJ3762111.1"/>
    <property type="molecule type" value="Genomic_DNA"/>
</dbReference>
<dbReference type="SUPFAM" id="SSF52540">
    <property type="entry name" value="P-loop containing nucleoside triphosphate hydrolases"/>
    <property type="match status" value="1"/>
</dbReference>
<keyword evidence="2" id="KW-1185">Reference proteome</keyword>
<keyword evidence="1" id="KW-0067">ATP-binding</keyword>
<keyword evidence="1" id="KW-0547">Nucleotide-binding</keyword>
<dbReference type="GO" id="GO:0005524">
    <property type="term" value="F:ATP binding"/>
    <property type="evidence" value="ECO:0007669"/>
    <property type="project" value="UniProtKB-KW"/>
</dbReference>
<evidence type="ECO:0000313" key="2">
    <source>
        <dbReference type="Proteomes" id="UP000642488"/>
    </source>
</evidence>
<dbReference type="RefSeq" id="WP_198915292.1">
    <property type="nucleotide sequence ID" value="NZ_JAEKPD010000004.1"/>
</dbReference>
<gene>
    <name evidence="1" type="ORF">ILP92_05060</name>
</gene>
<name>A0A934IAL2_9RHOB</name>
<comment type="caution">
    <text evidence="1">The sequence shown here is derived from an EMBL/GenBank/DDBJ whole genome shotgun (WGS) entry which is preliminary data.</text>
</comment>
<evidence type="ECO:0000313" key="1">
    <source>
        <dbReference type="EMBL" id="MBJ3762111.1"/>
    </source>
</evidence>
<dbReference type="Gene3D" id="3.40.50.300">
    <property type="entry name" value="P-loop containing nucleotide triphosphate hydrolases"/>
    <property type="match status" value="1"/>
</dbReference>
<organism evidence="1 2">
    <name type="scientific">Palleronia pontilimi</name>
    <dbReference type="NCBI Taxonomy" id="1964209"/>
    <lineage>
        <taxon>Bacteria</taxon>
        <taxon>Pseudomonadati</taxon>
        <taxon>Pseudomonadota</taxon>
        <taxon>Alphaproteobacteria</taxon>
        <taxon>Rhodobacterales</taxon>
        <taxon>Roseobacteraceae</taxon>
        <taxon>Palleronia</taxon>
    </lineage>
</organism>
<dbReference type="InterPro" id="IPR027417">
    <property type="entry name" value="P-loop_NTPase"/>
</dbReference>
<accession>A0A934IAL2</accession>
<sequence length="296" mass="33741">MTSDYVSLSRRFLEVTSGDFDNESESIWSLLSTSEMGKTWEDILSNDVSVLLGTAGSGKTTEVRQQVTRHLEAGQDAFLLRLEALQDGNLVGSFDFELESQVERFEKWKRSKKGGFLFFDALDEARLPSLRNESALEEALDIVSREIGRRQEPVHVLVTSRPSEWLGDGDIRRLTRFIRQTRDAKRDLGADGPKHKIYRLAPLVTGDIEKLAVSRDVEPTDFINAVNTHLSTGLIQQPLDAHQFLDVWKKAVDEGRSPGEVFKSRLQVMRDLVTWRLFGRYESKDRLSIDINRARM</sequence>
<protein>
    <submittedName>
        <fullName evidence="1">ATP-binding protein</fullName>
    </submittedName>
</protein>
<dbReference type="AlphaFoldDB" id="A0A934IAL2"/>